<name>A0A284VMQ3_9EURY</name>
<evidence type="ECO:0000256" key="6">
    <source>
        <dbReference type="ARBA" id="ARBA00022642"/>
    </source>
</evidence>
<dbReference type="OrthoDB" id="371831at2157"/>
<dbReference type="GO" id="GO:0034355">
    <property type="term" value="P:NAD+ biosynthetic process via the salvage pathway"/>
    <property type="evidence" value="ECO:0007669"/>
    <property type="project" value="TreeGrafter"/>
</dbReference>
<dbReference type="Gene3D" id="3.20.20.70">
    <property type="entry name" value="Aldolase class I"/>
    <property type="match status" value="1"/>
</dbReference>
<dbReference type="Pfam" id="PF04095">
    <property type="entry name" value="NAPRTase"/>
    <property type="match status" value="1"/>
</dbReference>
<dbReference type="GO" id="GO:0016757">
    <property type="term" value="F:glycosyltransferase activity"/>
    <property type="evidence" value="ECO:0007669"/>
    <property type="project" value="UniProtKB-KW"/>
</dbReference>
<dbReference type="PANTHER" id="PTHR11098:SF1">
    <property type="entry name" value="NICOTINATE PHOSPHORIBOSYLTRANSFERASE"/>
    <property type="match status" value="1"/>
</dbReference>
<dbReference type="CDD" id="cd01570">
    <property type="entry name" value="NAPRTase_A"/>
    <property type="match status" value="1"/>
</dbReference>
<dbReference type="UniPathway" id="UPA00253">
    <property type="reaction ID" value="UER00457"/>
</dbReference>
<dbReference type="EC" id="6.3.4.21" evidence="3"/>
<evidence type="ECO:0000259" key="9">
    <source>
        <dbReference type="Pfam" id="PF04095"/>
    </source>
</evidence>
<dbReference type="InterPro" id="IPR007229">
    <property type="entry name" value="Nic_PRibTrfase-Fam"/>
</dbReference>
<organism evidence="12 13">
    <name type="scientific">Candidatus Methanoperedens nitratireducens</name>
    <dbReference type="NCBI Taxonomy" id="1392998"/>
    <lineage>
        <taxon>Archaea</taxon>
        <taxon>Methanobacteriati</taxon>
        <taxon>Methanobacteriota</taxon>
        <taxon>Stenosarchaea group</taxon>
        <taxon>Methanomicrobia</taxon>
        <taxon>Methanosarcinales</taxon>
        <taxon>ANME-2 cluster</taxon>
        <taxon>Candidatus Methanoperedentaceae</taxon>
        <taxon>Candidatus Methanoperedens</taxon>
    </lineage>
</organism>
<dbReference type="GO" id="GO:0005829">
    <property type="term" value="C:cytosol"/>
    <property type="evidence" value="ECO:0007669"/>
    <property type="project" value="TreeGrafter"/>
</dbReference>
<dbReference type="Pfam" id="PF17767">
    <property type="entry name" value="NAPRTase_N"/>
    <property type="match status" value="1"/>
</dbReference>
<feature type="domain" description="Nicotinate phosphoribosyltransferase C-terminal" evidence="11">
    <location>
        <begin position="378"/>
        <end position="436"/>
    </location>
</feature>
<dbReference type="STRING" id="1392998.ANME2D_03267"/>
<dbReference type="SUPFAM" id="SSF54675">
    <property type="entry name" value="Nicotinate/Quinolinate PRTase N-terminal domain-like"/>
    <property type="match status" value="1"/>
</dbReference>
<evidence type="ECO:0000256" key="2">
    <source>
        <dbReference type="ARBA" id="ARBA00010897"/>
    </source>
</evidence>
<evidence type="ECO:0000256" key="3">
    <source>
        <dbReference type="ARBA" id="ARBA00013236"/>
    </source>
</evidence>
<evidence type="ECO:0000256" key="5">
    <source>
        <dbReference type="ARBA" id="ARBA00022598"/>
    </source>
</evidence>
<protein>
    <recommendedName>
        <fullName evidence="3">nicotinate phosphoribosyltransferase</fullName>
        <ecNumber evidence="3">6.3.4.21</ecNumber>
    </recommendedName>
</protein>
<dbReference type="InterPro" id="IPR040727">
    <property type="entry name" value="NAPRTase_N"/>
</dbReference>
<dbReference type="NCBIfam" id="TIGR01513">
    <property type="entry name" value="NAPRTase_put"/>
    <property type="match status" value="1"/>
</dbReference>
<gene>
    <name evidence="12" type="primary">pncB</name>
    <name evidence="12" type="ORF">MNV_190005</name>
</gene>
<keyword evidence="7 12" id="KW-0808">Transferase</keyword>
<comment type="catalytic activity">
    <reaction evidence="8">
        <text>5-phospho-alpha-D-ribose 1-diphosphate + nicotinate + ATP + H2O = nicotinate beta-D-ribonucleotide + ADP + phosphate + diphosphate</text>
        <dbReference type="Rhea" id="RHEA:36163"/>
        <dbReference type="ChEBI" id="CHEBI:15377"/>
        <dbReference type="ChEBI" id="CHEBI:30616"/>
        <dbReference type="ChEBI" id="CHEBI:32544"/>
        <dbReference type="ChEBI" id="CHEBI:33019"/>
        <dbReference type="ChEBI" id="CHEBI:43474"/>
        <dbReference type="ChEBI" id="CHEBI:57502"/>
        <dbReference type="ChEBI" id="CHEBI:58017"/>
        <dbReference type="ChEBI" id="CHEBI:456216"/>
        <dbReference type="EC" id="6.3.4.21"/>
    </reaction>
</comment>
<accession>A0A284VMQ3</accession>
<dbReference type="Pfam" id="PF17956">
    <property type="entry name" value="NAPRTase_C"/>
    <property type="match status" value="1"/>
</dbReference>
<comment type="pathway">
    <text evidence="1">Cofactor biosynthesis; NAD(+) biosynthesis; nicotinate D-ribonucleotide from nicotinate: step 1/1.</text>
</comment>
<dbReference type="InterPro" id="IPR041525">
    <property type="entry name" value="N/Namide_PRibTrfase"/>
</dbReference>
<evidence type="ECO:0000256" key="8">
    <source>
        <dbReference type="ARBA" id="ARBA00048668"/>
    </source>
</evidence>
<dbReference type="AlphaFoldDB" id="A0A284VMQ3"/>
<evidence type="ECO:0000259" key="10">
    <source>
        <dbReference type="Pfam" id="PF17767"/>
    </source>
</evidence>
<evidence type="ECO:0000256" key="1">
    <source>
        <dbReference type="ARBA" id="ARBA00004952"/>
    </source>
</evidence>
<proteinExistence type="inferred from homology"/>
<dbReference type="PANTHER" id="PTHR11098">
    <property type="entry name" value="NICOTINATE PHOSPHORIBOSYLTRANSFERASE"/>
    <property type="match status" value="1"/>
</dbReference>
<keyword evidence="4" id="KW-0597">Phosphoprotein</keyword>
<evidence type="ECO:0000313" key="13">
    <source>
        <dbReference type="Proteomes" id="UP000218615"/>
    </source>
</evidence>
<dbReference type="PIRSF" id="PIRSF000484">
    <property type="entry name" value="NAPRT"/>
    <property type="match status" value="1"/>
</dbReference>
<evidence type="ECO:0000259" key="11">
    <source>
        <dbReference type="Pfam" id="PF17956"/>
    </source>
</evidence>
<dbReference type="RefSeq" id="WP_096204967.1">
    <property type="nucleotide sequence ID" value="NZ_FZMP01000101.1"/>
</dbReference>
<keyword evidence="5 12" id="KW-0436">Ligase</keyword>
<reference evidence="13" key="1">
    <citation type="submission" date="2017-06" db="EMBL/GenBank/DDBJ databases">
        <authorList>
            <person name="Cremers G."/>
        </authorList>
    </citation>
    <scope>NUCLEOTIDE SEQUENCE [LARGE SCALE GENOMIC DNA]</scope>
</reference>
<dbReference type="NCBIfam" id="NF006696">
    <property type="entry name" value="PRK09243.1-3"/>
    <property type="match status" value="1"/>
</dbReference>
<keyword evidence="13" id="KW-1185">Reference proteome</keyword>
<keyword evidence="12" id="KW-0328">Glycosyltransferase</keyword>
<dbReference type="NCBIfam" id="NF006695">
    <property type="entry name" value="PRK09243.1-2"/>
    <property type="match status" value="1"/>
</dbReference>
<dbReference type="InterPro" id="IPR006405">
    <property type="entry name" value="Nic_PRibTrfase_pncB"/>
</dbReference>
<dbReference type="Gene3D" id="3.20.140.10">
    <property type="entry name" value="nicotinate phosphoribosyltransferase"/>
    <property type="match status" value="1"/>
</dbReference>
<dbReference type="InterPro" id="IPR013785">
    <property type="entry name" value="Aldolase_TIM"/>
</dbReference>
<evidence type="ECO:0000256" key="4">
    <source>
        <dbReference type="ARBA" id="ARBA00022553"/>
    </source>
</evidence>
<dbReference type="EMBL" id="FZMP01000101">
    <property type="protein sequence ID" value="SNQ60566.1"/>
    <property type="molecule type" value="Genomic_DNA"/>
</dbReference>
<comment type="similarity">
    <text evidence="2">Belongs to the NAPRTase family.</text>
</comment>
<dbReference type="SUPFAM" id="SSF51690">
    <property type="entry name" value="Nicotinate/Quinolinate PRTase C-terminal domain-like"/>
    <property type="match status" value="1"/>
</dbReference>
<dbReference type="FunFam" id="3.20.20.70:FF:000076">
    <property type="entry name" value="Nicotinate phosphoribosyltransferase"/>
    <property type="match status" value="1"/>
</dbReference>
<feature type="domain" description="Nicotinate phosphoribosyltransferase N-terminal" evidence="10">
    <location>
        <begin position="5"/>
        <end position="126"/>
    </location>
</feature>
<evidence type="ECO:0000313" key="12">
    <source>
        <dbReference type="EMBL" id="SNQ60566.1"/>
    </source>
</evidence>
<dbReference type="NCBIfam" id="NF009131">
    <property type="entry name" value="PRK12484.1"/>
    <property type="match status" value="1"/>
</dbReference>
<dbReference type="InterPro" id="IPR041619">
    <property type="entry name" value="NAPRTase_C"/>
</dbReference>
<keyword evidence="6" id="KW-0662">Pyridine nucleotide biosynthesis</keyword>
<feature type="domain" description="Nicotinate/nicotinamide phosphoribosyltransferase" evidence="9">
    <location>
        <begin position="148"/>
        <end position="312"/>
    </location>
</feature>
<sequence>MSEALRTDLYQLTMMQAYWKSGHKPEATFDYFVRKIPAGSYLVTAGLSYVLDYIENLHFEDNDIEYLRTQGFNEEFLDFLGDFRFTGDILAMPEGSIAFPLEPIIRITAPIMEAQLVETYILNKMNFSTLIATKAARVVYAARGRGIAEFGLRRAQGDGHLEATRATYIGGCTSTSNVLAGKIFGIPVSGTMAHSFVTSFEHEIDAFRAYADTFPSKCFLLIDTYNSIEGAKKAVIVGKELEQTGEKLQGVRLDSGNLSELSKGVRRILDDAGLGYVKIVASGDLNEWKIDELMRKGAKIDLFGVGTELITGRPAPALDGIYKLSEVAEHGRHVPRMKLSEETVKATLPGKKRVWRIVEDGGFVKDVISLDSEVVDNAVPLLEPVVKNGKLICNRPSLVQIREIAARNLAKLPDEYRKLEGAPVYPVELSSGLTALRERLVKKIRLEEIGLKI</sequence>
<dbReference type="InterPro" id="IPR036068">
    <property type="entry name" value="Nicotinate_pribotase-like_C"/>
</dbReference>
<evidence type="ECO:0000256" key="7">
    <source>
        <dbReference type="ARBA" id="ARBA00022679"/>
    </source>
</evidence>
<dbReference type="GO" id="GO:0004516">
    <property type="term" value="F:nicotinate phosphoribosyltransferase activity"/>
    <property type="evidence" value="ECO:0007669"/>
    <property type="project" value="UniProtKB-EC"/>
</dbReference>
<dbReference type="Proteomes" id="UP000218615">
    <property type="component" value="Unassembled WGS sequence"/>
</dbReference>